<keyword evidence="4 6" id="KW-1133">Transmembrane helix</keyword>
<sequence>MKIIDRYLLTELLSPLLFGIFAFTSIFVGTDILFELADLMIEWGVSAVTAGQLFILSLPEVIVLTFPMSMLLATLLSFGRLSGDSEVVALKAGGVSFIRLIIPVLIVALLLSGLTILANETIVPQSKDAYRRIVWNIKHQEKMPTTQKNLRIAPLDKKTGKIDYIFYAYHFDGSDLTMEEVSLQDYQNGKLVQVIEAKRARWTDERWQFIDGTIYNVNSKDKVPTMEFETYTVKKLNREPKEISRAQKDPDEMSIEELNRHINLKEEEGKDVASLKVLYYQRYAIPFSCFIFALIGAPLGLQPNRSGASIGLGLSIVIIFIYYTLMTIGSTLGQTGTLPPAVGAWLQNIIFGLVGTGLIIKMSR</sequence>
<keyword evidence="8" id="KW-1185">Reference proteome</keyword>
<dbReference type="RefSeq" id="WP_013279104.1">
    <property type="nucleotide sequence ID" value="NC_014378.1"/>
</dbReference>
<proteinExistence type="predicted"/>
<protein>
    <submittedName>
        <fullName evidence="7">Permease YjgP/YjgQ family protein</fullName>
    </submittedName>
</protein>
<dbReference type="PANTHER" id="PTHR33529:SF6">
    <property type="entry name" value="YJGP_YJGQ FAMILY PERMEASE"/>
    <property type="match status" value="1"/>
</dbReference>
<dbReference type="EMBL" id="CP002105">
    <property type="protein sequence ID" value="ADL13663.1"/>
    <property type="molecule type" value="Genomic_DNA"/>
</dbReference>
<feature type="transmembrane region" description="Helical" evidence="6">
    <location>
        <begin position="54"/>
        <end position="76"/>
    </location>
</feature>
<evidence type="ECO:0000256" key="5">
    <source>
        <dbReference type="ARBA" id="ARBA00023136"/>
    </source>
</evidence>
<dbReference type="eggNOG" id="COG0795">
    <property type="taxonomic scope" value="Bacteria"/>
</dbReference>
<dbReference type="InterPro" id="IPR005495">
    <property type="entry name" value="LptG/LptF_permease"/>
</dbReference>
<accession>D9QTU2</accession>
<dbReference type="PANTHER" id="PTHR33529">
    <property type="entry name" value="SLR0882 PROTEIN-RELATED"/>
    <property type="match status" value="1"/>
</dbReference>
<keyword evidence="5 6" id="KW-0472">Membrane</keyword>
<dbReference type="GO" id="GO:0015920">
    <property type="term" value="P:lipopolysaccharide transport"/>
    <property type="evidence" value="ECO:0007669"/>
    <property type="project" value="TreeGrafter"/>
</dbReference>
<name>D9QTU2_ACEAZ</name>
<feature type="transmembrane region" description="Helical" evidence="6">
    <location>
        <begin position="308"/>
        <end position="329"/>
    </location>
</feature>
<dbReference type="Pfam" id="PF03739">
    <property type="entry name" value="LptF_LptG"/>
    <property type="match status" value="1"/>
</dbReference>
<dbReference type="GO" id="GO:0043190">
    <property type="term" value="C:ATP-binding cassette (ABC) transporter complex"/>
    <property type="evidence" value="ECO:0007669"/>
    <property type="project" value="TreeGrafter"/>
</dbReference>
<feature type="transmembrane region" description="Helical" evidence="6">
    <location>
        <begin position="283"/>
        <end position="301"/>
    </location>
</feature>
<dbReference type="KEGG" id="aar:Acear_2177"/>
<gene>
    <name evidence="7" type="ordered locus">Acear_2177</name>
</gene>
<organism evidence="7 8">
    <name type="scientific">Acetohalobium arabaticum (strain ATCC 49924 / DSM 5501 / Z-7288)</name>
    <dbReference type="NCBI Taxonomy" id="574087"/>
    <lineage>
        <taxon>Bacteria</taxon>
        <taxon>Bacillati</taxon>
        <taxon>Bacillota</taxon>
        <taxon>Clostridia</taxon>
        <taxon>Halanaerobiales</taxon>
        <taxon>Halobacteroidaceae</taxon>
        <taxon>Acetohalobium</taxon>
    </lineage>
</organism>
<evidence type="ECO:0000256" key="6">
    <source>
        <dbReference type="SAM" id="Phobius"/>
    </source>
</evidence>
<dbReference type="Proteomes" id="UP000001661">
    <property type="component" value="Chromosome"/>
</dbReference>
<evidence type="ECO:0000256" key="1">
    <source>
        <dbReference type="ARBA" id="ARBA00004651"/>
    </source>
</evidence>
<evidence type="ECO:0000256" key="3">
    <source>
        <dbReference type="ARBA" id="ARBA00022692"/>
    </source>
</evidence>
<feature type="transmembrane region" description="Helical" evidence="6">
    <location>
        <begin position="12"/>
        <end position="34"/>
    </location>
</feature>
<reference evidence="7 8" key="1">
    <citation type="journal article" date="2010" name="Stand. Genomic Sci.">
        <title>Complete genome sequence of Acetohalobium arabaticum type strain (Z-7288).</title>
        <authorList>
            <person name="Sikorski J."/>
            <person name="Lapidus A."/>
            <person name="Chertkov O."/>
            <person name="Lucas S."/>
            <person name="Copeland A."/>
            <person name="Glavina Del Rio T."/>
            <person name="Nolan M."/>
            <person name="Tice H."/>
            <person name="Cheng J.F."/>
            <person name="Han C."/>
            <person name="Brambilla E."/>
            <person name="Pitluck S."/>
            <person name="Liolios K."/>
            <person name="Ivanova N."/>
            <person name="Mavromatis K."/>
            <person name="Mikhailova N."/>
            <person name="Pati A."/>
            <person name="Bruce D."/>
            <person name="Detter C."/>
            <person name="Tapia R."/>
            <person name="Goodwin L."/>
            <person name="Chen A."/>
            <person name="Palaniappan K."/>
            <person name="Land M."/>
            <person name="Hauser L."/>
            <person name="Chang Y.J."/>
            <person name="Jeffries C.D."/>
            <person name="Rohde M."/>
            <person name="Goker M."/>
            <person name="Spring S."/>
            <person name="Woyke T."/>
            <person name="Bristow J."/>
            <person name="Eisen J.A."/>
            <person name="Markowitz V."/>
            <person name="Hugenholtz P."/>
            <person name="Kyrpides N.C."/>
            <person name="Klenk H.P."/>
        </authorList>
    </citation>
    <scope>NUCLEOTIDE SEQUENCE [LARGE SCALE GENOMIC DNA]</scope>
    <source>
        <strain evidence="8">ATCC 49924 / DSM 5501 / Z-7288</strain>
    </source>
</reference>
<keyword evidence="3 6" id="KW-0812">Transmembrane</keyword>
<dbReference type="HOGENOM" id="CLU_028799_3_1_9"/>
<dbReference type="STRING" id="574087.Acear_2177"/>
<keyword evidence="2" id="KW-1003">Cell membrane</keyword>
<evidence type="ECO:0000313" key="8">
    <source>
        <dbReference type="Proteomes" id="UP000001661"/>
    </source>
</evidence>
<dbReference type="OrthoDB" id="9780716at2"/>
<feature type="transmembrane region" description="Helical" evidence="6">
    <location>
        <begin position="341"/>
        <end position="360"/>
    </location>
</feature>
<evidence type="ECO:0000256" key="4">
    <source>
        <dbReference type="ARBA" id="ARBA00022989"/>
    </source>
</evidence>
<comment type="subcellular location">
    <subcellularLocation>
        <location evidence="1">Cell membrane</location>
        <topology evidence="1">Multi-pass membrane protein</topology>
    </subcellularLocation>
</comment>
<evidence type="ECO:0000256" key="2">
    <source>
        <dbReference type="ARBA" id="ARBA00022475"/>
    </source>
</evidence>
<evidence type="ECO:0000313" key="7">
    <source>
        <dbReference type="EMBL" id="ADL13663.1"/>
    </source>
</evidence>
<feature type="transmembrane region" description="Helical" evidence="6">
    <location>
        <begin position="97"/>
        <end position="118"/>
    </location>
</feature>
<dbReference type="AlphaFoldDB" id="D9QTU2"/>